<dbReference type="RefSeq" id="WP_187965924.1">
    <property type="nucleotide sequence ID" value="NZ_JACVDC010000036.1"/>
</dbReference>
<evidence type="ECO:0000256" key="1">
    <source>
        <dbReference type="SAM" id="MobiDB-lite"/>
    </source>
</evidence>
<proteinExistence type="predicted"/>
<keyword evidence="3" id="KW-1185">Reference proteome</keyword>
<evidence type="ECO:0000313" key="2">
    <source>
        <dbReference type="EMBL" id="MBC9796779.1"/>
    </source>
</evidence>
<feature type="region of interest" description="Disordered" evidence="1">
    <location>
        <begin position="1"/>
        <end position="47"/>
    </location>
</feature>
<dbReference type="Proteomes" id="UP000653730">
    <property type="component" value="Unassembled WGS sequence"/>
</dbReference>
<comment type="caution">
    <text evidence="2">The sequence shown here is derived from an EMBL/GenBank/DDBJ whole genome shotgun (WGS) entry which is preliminary data.</text>
</comment>
<gene>
    <name evidence="2" type="ORF">IBL28_12420</name>
</gene>
<evidence type="ECO:0000313" key="3">
    <source>
        <dbReference type="Proteomes" id="UP000653730"/>
    </source>
</evidence>
<sequence length="47" mass="5259">MKNVKSFMLSDHFDKKARNSSGSGKTEGQDLAWHYSMLPDRTQIGAS</sequence>
<protein>
    <submittedName>
        <fullName evidence="2">Uncharacterized protein</fullName>
    </submittedName>
</protein>
<accession>A0A926Q3C7</accession>
<reference evidence="2 3" key="1">
    <citation type="submission" date="2020-09" db="EMBL/GenBank/DDBJ databases">
        <title>Sinomicrobium weinanense sp. nov., a halophilic bacteria isolated from saline-alkali soil.</title>
        <authorList>
            <person name="Wu P."/>
            <person name="Ren H."/>
            <person name="Mei Y."/>
            <person name="Liang Y."/>
            <person name="Chen Z."/>
        </authorList>
    </citation>
    <scope>NUCLEOTIDE SEQUENCE [LARGE SCALE GENOMIC DNA]</scope>
    <source>
        <strain evidence="2 3">FJxs</strain>
    </source>
</reference>
<name>A0A926Q3C7_9FLAO</name>
<dbReference type="AlphaFoldDB" id="A0A926Q3C7"/>
<dbReference type="EMBL" id="JACVDC010000036">
    <property type="protein sequence ID" value="MBC9796779.1"/>
    <property type="molecule type" value="Genomic_DNA"/>
</dbReference>
<organism evidence="2 3">
    <name type="scientific">Sinomicrobium weinanense</name>
    <dbReference type="NCBI Taxonomy" id="2842200"/>
    <lineage>
        <taxon>Bacteria</taxon>
        <taxon>Pseudomonadati</taxon>
        <taxon>Bacteroidota</taxon>
        <taxon>Flavobacteriia</taxon>
        <taxon>Flavobacteriales</taxon>
        <taxon>Flavobacteriaceae</taxon>
        <taxon>Sinomicrobium</taxon>
    </lineage>
</organism>